<comment type="caution">
    <text evidence="3">The sequence shown here is derived from an EMBL/GenBank/DDBJ whole genome shotgun (WGS) entry which is preliminary data.</text>
</comment>
<evidence type="ECO:0000313" key="3">
    <source>
        <dbReference type="EMBL" id="MBB5120827.1"/>
    </source>
</evidence>
<organism evidence="3 4">
    <name type="scientific">Streptomyces eurocidicus</name>
    <name type="common">Streptoverticillium eurocidicus</name>
    <dbReference type="NCBI Taxonomy" id="66423"/>
    <lineage>
        <taxon>Bacteria</taxon>
        <taxon>Bacillati</taxon>
        <taxon>Actinomycetota</taxon>
        <taxon>Actinomycetes</taxon>
        <taxon>Kitasatosporales</taxon>
        <taxon>Streptomycetaceae</taxon>
        <taxon>Streptomyces</taxon>
    </lineage>
</organism>
<dbReference type="EMBL" id="JACHJF010000014">
    <property type="protein sequence ID" value="MBB5120827.1"/>
    <property type="molecule type" value="Genomic_DNA"/>
</dbReference>
<dbReference type="Gene3D" id="1.10.443.10">
    <property type="entry name" value="Intergrase catalytic core"/>
    <property type="match status" value="1"/>
</dbReference>
<dbReference type="GO" id="GO:0003677">
    <property type="term" value="F:DNA binding"/>
    <property type="evidence" value="ECO:0007669"/>
    <property type="project" value="InterPro"/>
</dbReference>
<feature type="domain" description="Tyr recombinase" evidence="2">
    <location>
        <begin position="1"/>
        <end position="102"/>
    </location>
</feature>
<dbReference type="AlphaFoldDB" id="A0A7W8F3N4"/>
<accession>A0A7W8F3N4</accession>
<evidence type="ECO:0000313" key="4">
    <source>
        <dbReference type="Proteomes" id="UP000528608"/>
    </source>
</evidence>
<dbReference type="SUPFAM" id="SSF56349">
    <property type="entry name" value="DNA breaking-rejoining enzymes"/>
    <property type="match status" value="1"/>
</dbReference>
<dbReference type="Proteomes" id="UP000528608">
    <property type="component" value="Unassembled WGS sequence"/>
</dbReference>
<reference evidence="3 4" key="1">
    <citation type="submission" date="2020-08" db="EMBL/GenBank/DDBJ databases">
        <title>Genomic Encyclopedia of Type Strains, Phase III (KMG-III): the genomes of soil and plant-associated and newly described type strains.</title>
        <authorList>
            <person name="Whitman W."/>
        </authorList>
    </citation>
    <scope>NUCLEOTIDE SEQUENCE [LARGE SCALE GENOMIC DNA]</scope>
    <source>
        <strain evidence="3 4">CECT 3259</strain>
    </source>
</reference>
<dbReference type="GO" id="GO:0015074">
    <property type="term" value="P:DNA integration"/>
    <property type="evidence" value="ECO:0007669"/>
    <property type="project" value="InterPro"/>
</dbReference>
<protein>
    <submittedName>
        <fullName evidence="3">Integrase</fullName>
    </submittedName>
</protein>
<dbReference type="InterPro" id="IPR011010">
    <property type="entry name" value="DNA_brk_join_enz"/>
</dbReference>
<dbReference type="GO" id="GO:0006310">
    <property type="term" value="P:DNA recombination"/>
    <property type="evidence" value="ECO:0007669"/>
    <property type="project" value="UniProtKB-KW"/>
</dbReference>
<dbReference type="InterPro" id="IPR013762">
    <property type="entry name" value="Integrase-like_cat_sf"/>
</dbReference>
<evidence type="ECO:0000259" key="2">
    <source>
        <dbReference type="PROSITE" id="PS51898"/>
    </source>
</evidence>
<evidence type="ECO:0000256" key="1">
    <source>
        <dbReference type="ARBA" id="ARBA00023172"/>
    </source>
</evidence>
<dbReference type="Pfam" id="PF00589">
    <property type="entry name" value="Phage_integrase"/>
    <property type="match status" value="1"/>
</dbReference>
<dbReference type="PROSITE" id="PS51898">
    <property type="entry name" value="TYR_RECOMBINASE"/>
    <property type="match status" value="1"/>
</dbReference>
<gene>
    <name evidence="3" type="ORF">FHS36_004276</name>
</gene>
<proteinExistence type="predicted"/>
<dbReference type="InterPro" id="IPR002104">
    <property type="entry name" value="Integrase_catalytic"/>
</dbReference>
<sequence>MVSARLDAVGHNPMARLFTGPRGGRITTAILRDATHWDEVVVRLGYEHLRRHDLRHTGLTWMADAGIPVHVLREIAGHGAITTTQRYLHPDRRSIHLAGAALSRYLTEGRQEPVGPKLVPETAPVRHLRLVR</sequence>
<keyword evidence="1" id="KW-0233">DNA recombination</keyword>
<name>A0A7W8F3N4_STREU</name>